<evidence type="ECO:0000313" key="4">
    <source>
        <dbReference type="EMBL" id="QSQ18118.1"/>
    </source>
</evidence>
<name>A0ABX7NIA7_9BACT</name>
<proteinExistence type="predicted"/>
<feature type="domain" description="CAAX prenyl protease 2/Lysostaphin resistance protein A-like" evidence="3">
    <location>
        <begin position="112"/>
        <end position="201"/>
    </location>
</feature>
<dbReference type="InterPro" id="IPR003675">
    <property type="entry name" value="Rce1/LyrA-like_dom"/>
</dbReference>
<keyword evidence="4" id="KW-0482">Metalloprotease</keyword>
<organism evidence="4 5">
    <name type="scientific">Myxococcus landrumensis</name>
    <dbReference type="NCBI Taxonomy" id="2813577"/>
    <lineage>
        <taxon>Bacteria</taxon>
        <taxon>Pseudomonadati</taxon>
        <taxon>Myxococcota</taxon>
        <taxon>Myxococcia</taxon>
        <taxon>Myxococcales</taxon>
        <taxon>Cystobacterineae</taxon>
        <taxon>Myxococcaceae</taxon>
        <taxon>Myxococcus</taxon>
    </lineage>
</organism>
<feature type="transmembrane region" description="Helical" evidence="2">
    <location>
        <begin position="66"/>
        <end position="86"/>
    </location>
</feature>
<feature type="region of interest" description="Disordered" evidence="1">
    <location>
        <begin position="337"/>
        <end position="363"/>
    </location>
</feature>
<keyword evidence="2" id="KW-1133">Transmembrane helix</keyword>
<evidence type="ECO:0000256" key="2">
    <source>
        <dbReference type="SAM" id="Phobius"/>
    </source>
</evidence>
<keyword evidence="4" id="KW-0378">Hydrolase</keyword>
<dbReference type="Proteomes" id="UP000663090">
    <property type="component" value="Chromosome"/>
</dbReference>
<dbReference type="PANTHER" id="PTHR36435:SF1">
    <property type="entry name" value="CAAX AMINO TERMINAL PROTEASE FAMILY PROTEIN"/>
    <property type="match status" value="1"/>
</dbReference>
<evidence type="ECO:0000259" key="3">
    <source>
        <dbReference type="Pfam" id="PF02517"/>
    </source>
</evidence>
<accession>A0ABX7NIA7</accession>
<keyword evidence="2" id="KW-0472">Membrane</keyword>
<feature type="transmembrane region" description="Helical" evidence="2">
    <location>
        <begin position="26"/>
        <end position="45"/>
    </location>
</feature>
<dbReference type="InterPro" id="IPR052710">
    <property type="entry name" value="CAAX_protease"/>
</dbReference>
<feature type="transmembrane region" description="Helical" evidence="2">
    <location>
        <begin position="150"/>
        <end position="168"/>
    </location>
</feature>
<feature type="transmembrane region" description="Helical" evidence="2">
    <location>
        <begin position="221"/>
        <end position="244"/>
    </location>
</feature>
<gene>
    <name evidence="4" type="ORF">JY572_03460</name>
</gene>
<sequence length="363" mass="39004">MGGAALALVLFILVGGSVQFLNAAFGIWFTEIFIFMALAWLLPRVGGWKPARYTGFTPVPLASTGFGFLLGVANFFALVVPIQFVAQKLAPEWLKEMVDGARLFEQQTPLELAIILTGVTVAAPICEELFFRGIFQKGITPAPPASPTRALVVSAVVFSAFHLDPVGFTARVELGLLFGWLYLRTGSLWPGIGAHAANNLVSSMLFLAAKAVGSEADDADTSIQAVAGLAGLGWLGLMGLLAFARSRPAVWGPRPVHGDEGVRETRPVPSLATLLLPWVAVATLSLVLLVVVDRRGLALKFYDAANPLAPLKKDAAPGLQAERKALDSLRDEARRGDIPLEAYHEERLRQAREHSRADPRPTP</sequence>
<dbReference type="PANTHER" id="PTHR36435">
    <property type="entry name" value="SLR1288 PROTEIN"/>
    <property type="match status" value="1"/>
</dbReference>
<protein>
    <submittedName>
        <fullName evidence="4">CPBP family intramembrane metalloprotease</fullName>
    </submittedName>
</protein>
<keyword evidence="4" id="KW-0645">Protease</keyword>
<feature type="transmembrane region" description="Helical" evidence="2">
    <location>
        <begin position="188"/>
        <end position="209"/>
    </location>
</feature>
<dbReference type="EMBL" id="CP071091">
    <property type="protein sequence ID" value="QSQ18118.1"/>
    <property type="molecule type" value="Genomic_DNA"/>
</dbReference>
<keyword evidence="2" id="KW-0812">Transmembrane</keyword>
<reference evidence="4 5" key="1">
    <citation type="submission" date="2021-02" db="EMBL/GenBank/DDBJ databases">
        <title>De Novo genome assembly of isolated myxobacteria.</title>
        <authorList>
            <person name="Stevens D.C."/>
        </authorList>
    </citation>
    <scope>NUCLEOTIDE SEQUENCE [LARGE SCALE GENOMIC DNA]</scope>
    <source>
        <strain evidence="4 5">SCHIC003</strain>
    </source>
</reference>
<dbReference type="GO" id="GO:0008237">
    <property type="term" value="F:metallopeptidase activity"/>
    <property type="evidence" value="ECO:0007669"/>
    <property type="project" value="UniProtKB-KW"/>
</dbReference>
<evidence type="ECO:0000256" key="1">
    <source>
        <dbReference type="SAM" id="MobiDB-lite"/>
    </source>
</evidence>
<dbReference type="Pfam" id="PF02517">
    <property type="entry name" value="Rce1-like"/>
    <property type="match status" value="1"/>
</dbReference>
<evidence type="ECO:0000313" key="5">
    <source>
        <dbReference type="Proteomes" id="UP000663090"/>
    </source>
</evidence>
<keyword evidence="5" id="KW-1185">Reference proteome</keyword>
<feature type="transmembrane region" description="Helical" evidence="2">
    <location>
        <begin position="112"/>
        <end position="130"/>
    </location>
</feature>
<feature type="transmembrane region" description="Helical" evidence="2">
    <location>
        <begin position="271"/>
        <end position="292"/>
    </location>
</feature>